<accession>A0AC34R1C1</accession>
<dbReference type="Proteomes" id="UP000887576">
    <property type="component" value="Unplaced"/>
</dbReference>
<dbReference type="WBParaSite" id="JU765_v2.g2441.t1">
    <property type="protein sequence ID" value="JU765_v2.g2441.t1"/>
    <property type="gene ID" value="JU765_v2.g2441"/>
</dbReference>
<reference evidence="2" key="1">
    <citation type="submission" date="2022-11" db="UniProtKB">
        <authorList>
            <consortium name="WormBaseParasite"/>
        </authorList>
    </citation>
    <scope>IDENTIFICATION</scope>
</reference>
<sequence length="103" mass="11727">MSETNPPDINEAEKDEIKNRDRERCKKLIEAANELANVAKKLPKVGRGYELCISYSGFPQLISAFRDKCSNHVARLYNNAGCKIEFPKMIEDISKIVEANHFL</sequence>
<proteinExistence type="predicted"/>
<organism evidence="1 2">
    <name type="scientific">Panagrolaimus sp. JU765</name>
    <dbReference type="NCBI Taxonomy" id="591449"/>
    <lineage>
        <taxon>Eukaryota</taxon>
        <taxon>Metazoa</taxon>
        <taxon>Ecdysozoa</taxon>
        <taxon>Nematoda</taxon>
        <taxon>Chromadorea</taxon>
        <taxon>Rhabditida</taxon>
        <taxon>Tylenchina</taxon>
        <taxon>Panagrolaimomorpha</taxon>
        <taxon>Panagrolaimoidea</taxon>
        <taxon>Panagrolaimidae</taxon>
        <taxon>Panagrolaimus</taxon>
    </lineage>
</organism>
<evidence type="ECO:0000313" key="2">
    <source>
        <dbReference type="WBParaSite" id="JU765_v2.g2441.t1"/>
    </source>
</evidence>
<protein>
    <submittedName>
        <fullName evidence="2">Uncharacterized protein</fullName>
    </submittedName>
</protein>
<name>A0AC34R1C1_9BILA</name>
<evidence type="ECO:0000313" key="1">
    <source>
        <dbReference type="Proteomes" id="UP000887576"/>
    </source>
</evidence>